<feature type="chain" id="PRO_5012560245" description="Adhesin" evidence="1">
    <location>
        <begin position="24"/>
        <end position="164"/>
    </location>
</feature>
<dbReference type="AlphaFoldDB" id="A0A266LYD4"/>
<keyword evidence="1" id="KW-0732">Signal</keyword>
<dbReference type="Pfam" id="PF04449">
    <property type="entry name" value="Fimbrial_CS1"/>
    <property type="match status" value="1"/>
</dbReference>
<evidence type="ECO:0000256" key="1">
    <source>
        <dbReference type="SAM" id="SignalP"/>
    </source>
</evidence>
<dbReference type="Gene3D" id="2.60.40.2040">
    <property type="entry name" value="CFA/I fimbrial subunit E, pilin domain"/>
    <property type="match status" value="1"/>
</dbReference>
<dbReference type="RefSeq" id="WP_095028300.1">
    <property type="nucleotide sequence ID" value="NZ_NQKL01000003.1"/>
</dbReference>
<accession>A0A266LYD4</accession>
<dbReference type="InterPro" id="IPR007540">
    <property type="entry name" value="Fimbrial_CS1-type"/>
</dbReference>
<feature type="signal peptide" evidence="1">
    <location>
        <begin position="1"/>
        <end position="23"/>
    </location>
</feature>
<evidence type="ECO:0000313" key="3">
    <source>
        <dbReference type="Proteomes" id="UP000216113"/>
    </source>
</evidence>
<dbReference type="GO" id="GO:0009289">
    <property type="term" value="C:pilus"/>
    <property type="evidence" value="ECO:0007669"/>
    <property type="project" value="InterPro"/>
</dbReference>
<gene>
    <name evidence="2" type="ORF">CJF43_05430</name>
</gene>
<evidence type="ECO:0000313" key="2">
    <source>
        <dbReference type="EMBL" id="OZY43029.1"/>
    </source>
</evidence>
<proteinExistence type="predicted"/>
<sequence length="164" mass="16988">MLKHKIVLVSALMAIGASATSTAVVLTSETSISLKAVVPSTVFYAQPRNPNFGTSQVSLAYDPIAKKLNPLLEPFEVKSAAGKVKAFIVGGPVSLYNGTVAQNITLKTEFNGVLLTNASTEVVAEATAVAGTLANLLITPGDIPTDASGEYLATYSVVFENGDL</sequence>
<dbReference type="Proteomes" id="UP000216113">
    <property type="component" value="Unassembled WGS sequence"/>
</dbReference>
<reference evidence="2 3" key="1">
    <citation type="submission" date="2017-08" db="EMBL/GenBank/DDBJ databases">
        <title>Genomic and metabolic characterisation of spoilage-associated Pseudomonas species.</title>
        <authorList>
            <person name="Stanborough T."/>
            <person name="Fegan N."/>
            <person name="Powell S.M."/>
            <person name="Singh T."/>
            <person name="Tamplin M.L."/>
            <person name="Chandry P.S."/>
        </authorList>
    </citation>
    <scope>NUCLEOTIDE SEQUENCE [LARGE SCALE GENOMIC DNA]</scope>
    <source>
        <strain evidence="2 3">F1820</strain>
    </source>
</reference>
<evidence type="ECO:0008006" key="4">
    <source>
        <dbReference type="Google" id="ProtNLM"/>
    </source>
</evidence>
<name>A0A266LYD4_PSEFR</name>
<comment type="caution">
    <text evidence="2">The sequence shown here is derived from an EMBL/GenBank/DDBJ whole genome shotgun (WGS) entry which is preliminary data.</text>
</comment>
<protein>
    <recommendedName>
        <fullName evidence="4">Adhesin</fullName>
    </recommendedName>
</protein>
<dbReference type="EMBL" id="NQKL01000003">
    <property type="protein sequence ID" value="OZY43029.1"/>
    <property type="molecule type" value="Genomic_DNA"/>
</dbReference>
<organism evidence="2 3">
    <name type="scientific">Pseudomonas fragi</name>
    <dbReference type="NCBI Taxonomy" id="296"/>
    <lineage>
        <taxon>Bacteria</taxon>
        <taxon>Pseudomonadati</taxon>
        <taxon>Pseudomonadota</taxon>
        <taxon>Gammaproteobacteria</taxon>
        <taxon>Pseudomonadales</taxon>
        <taxon>Pseudomonadaceae</taxon>
        <taxon>Pseudomonas</taxon>
    </lineage>
</organism>